<evidence type="ECO:0000313" key="2">
    <source>
        <dbReference type="EMBL" id="VAW71129.1"/>
    </source>
</evidence>
<sequence length="137" mass="15590">MKDEEPALFIDRFDEGVIVGNKKGIELLRDTLDEALKNYGVITAFGVKNSDISAVLCTSKEKLNRDEECKESITDKIIIGLIFTWIGIFPFIGAGFLVNWVFFEELPHISKPGISIPYKSRPEQSFDQFYNKINPKK</sequence>
<protein>
    <submittedName>
        <fullName evidence="2">Uncharacterized protein</fullName>
    </submittedName>
</protein>
<feature type="transmembrane region" description="Helical" evidence="1">
    <location>
        <begin position="77"/>
        <end position="102"/>
    </location>
</feature>
<keyword evidence="1" id="KW-0472">Membrane</keyword>
<accession>A0A3B0YAA7</accession>
<gene>
    <name evidence="2" type="ORF">MNBD_GAMMA10-1648</name>
</gene>
<name>A0A3B0YAA7_9ZZZZ</name>
<organism evidence="2">
    <name type="scientific">hydrothermal vent metagenome</name>
    <dbReference type="NCBI Taxonomy" id="652676"/>
    <lineage>
        <taxon>unclassified sequences</taxon>
        <taxon>metagenomes</taxon>
        <taxon>ecological metagenomes</taxon>
    </lineage>
</organism>
<dbReference type="AlphaFoldDB" id="A0A3B0YAA7"/>
<keyword evidence="1" id="KW-0812">Transmembrane</keyword>
<keyword evidence="1" id="KW-1133">Transmembrane helix</keyword>
<proteinExistence type="predicted"/>
<dbReference type="EMBL" id="UOFJ01000569">
    <property type="protein sequence ID" value="VAW71129.1"/>
    <property type="molecule type" value="Genomic_DNA"/>
</dbReference>
<reference evidence="2" key="1">
    <citation type="submission" date="2018-06" db="EMBL/GenBank/DDBJ databases">
        <authorList>
            <person name="Zhirakovskaya E."/>
        </authorList>
    </citation>
    <scope>NUCLEOTIDE SEQUENCE</scope>
</reference>
<evidence type="ECO:0000256" key="1">
    <source>
        <dbReference type="SAM" id="Phobius"/>
    </source>
</evidence>